<organism evidence="2 3">
    <name type="scientific">Acidithiobacillus ferrooxidans</name>
    <name type="common">Thiobacillus ferrooxidans</name>
    <dbReference type="NCBI Taxonomy" id="920"/>
    <lineage>
        <taxon>Bacteria</taxon>
        <taxon>Pseudomonadati</taxon>
        <taxon>Pseudomonadota</taxon>
        <taxon>Acidithiobacillia</taxon>
        <taxon>Acidithiobacillales</taxon>
        <taxon>Acidithiobacillaceae</taxon>
        <taxon>Acidithiobacillus</taxon>
    </lineage>
</organism>
<dbReference type="RefSeq" id="WP_064218356.1">
    <property type="nucleotide sequence ID" value="NZ_LVXZ01000038.1"/>
</dbReference>
<sequence length="118" mass="13002">MENIIKKQAVDIVESREGEKHNGGRQRLQIIGIIVFMMVTAPLLCLMGAPILAAHQQYESIVRVHGKEAVQIKIPVISAVFDVYEFANANQDVGIGYKRPVVRKEKVGQGQPILLAIG</sequence>
<proteinExistence type="predicted"/>
<dbReference type="AlphaFoldDB" id="A0A179BLN3"/>
<keyword evidence="1" id="KW-0812">Transmembrane</keyword>
<accession>A0A179BLN3</accession>
<dbReference type="EMBL" id="LVXZ01000038">
    <property type="protein sequence ID" value="OAP92628.1"/>
    <property type="molecule type" value="Genomic_DNA"/>
</dbReference>
<comment type="caution">
    <text evidence="2">The sequence shown here is derived from an EMBL/GenBank/DDBJ whole genome shotgun (WGS) entry which is preliminary data.</text>
</comment>
<keyword evidence="1" id="KW-1133">Transmembrane helix</keyword>
<reference evidence="2 3" key="1">
    <citation type="submission" date="2016-04" db="EMBL/GenBank/DDBJ databases">
        <title>Acidithiobacillus ferrooxidans genome sequencing and assembly.</title>
        <authorList>
            <person name="Zhou Z."/>
        </authorList>
    </citation>
    <scope>NUCLEOTIDE SEQUENCE [LARGE SCALE GENOMIC DNA]</scope>
    <source>
        <strain evidence="2 3">BY0502</strain>
    </source>
</reference>
<dbReference type="Proteomes" id="UP000078302">
    <property type="component" value="Unassembled WGS sequence"/>
</dbReference>
<protein>
    <submittedName>
        <fullName evidence="2">Uncharacterized protein</fullName>
    </submittedName>
</protein>
<evidence type="ECO:0000313" key="3">
    <source>
        <dbReference type="Proteomes" id="UP000078302"/>
    </source>
</evidence>
<feature type="transmembrane region" description="Helical" evidence="1">
    <location>
        <begin position="30"/>
        <end position="53"/>
    </location>
</feature>
<evidence type="ECO:0000256" key="1">
    <source>
        <dbReference type="SAM" id="Phobius"/>
    </source>
</evidence>
<name>A0A179BLN3_ACIFR</name>
<gene>
    <name evidence="2" type="ORF">A4H96_03720</name>
</gene>
<keyword evidence="3" id="KW-1185">Reference proteome</keyword>
<keyword evidence="1" id="KW-0472">Membrane</keyword>
<evidence type="ECO:0000313" key="2">
    <source>
        <dbReference type="EMBL" id="OAP92628.1"/>
    </source>
</evidence>